<protein>
    <recommendedName>
        <fullName evidence="5">Membrane-bound lytic murein transglycosylase B</fullName>
    </recommendedName>
</protein>
<feature type="compositionally biased region" description="Low complexity" evidence="1">
    <location>
        <begin position="384"/>
        <end position="401"/>
    </location>
</feature>
<dbReference type="PANTHER" id="PTHR30163:SF8">
    <property type="entry name" value="LYTIC MUREIN TRANSGLYCOSYLASE"/>
    <property type="match status" value="1"/>
</dbReference>
<feature type="compositionally biased region" description="Pro residues" evidence="1">
    <location>
        <begin position="402"/>
        <end position="412"/>
    </location>
</feature>
<evidence type="ECO:0008006" key="5">
    <source>
        <dbReference type="Google" id="ProtNLM"/>
    </source>
</evidence>
<gene>
    <name evidence="3" type="ORF">BKA08_002854</name>
</gene>
<feature type="signal peptide" evidence="2">
    <location>
        <begin position="1"/>
        <end position="36"/>
    </location>
</feature>
<dbReference type="AlphaFoldDB" id="A0A7Y9F3A3"/>
<dbReference type="InterPro" id="IPR023346">
    <property type="entry name" value="Lysozyme-like_dom_sf"/>
</dbReference>
<dbReference type="PANTHER" id="PTHR30163">
    <property type="entry name" value="MEMBRANE-BOUND LYTIC MUREIN TRANSGLYCOSYLASE B"/>
    <property type="match status" value="1"/>
</dbReference>
<feature type="region of interest" description="Disordered" evidence="1">
    <location>
        <begin position="272"/>
        <end position="414"/>
    </location>
</feature>
<feature type="chain" id="PRO_5039549492" description="Membrane-bound lytic murein transglycosylase B" evidence="2">
    <location>
        <begin position="37"/>
        <end position="507"/>
    </location>
</feature>
<evidence type="ECO:0000256" key="2">
    <source>
        <dbReference type="SAM" id="SignalP"/>
    </source>
</evidence>
<accession>A0A7Y9F3A3</accession>
<feature type="compositionally biased region" description="Low complexity" evidence="1">
    <location>
        <begin position="342"/>
        <end position="376"/>
    </location>
</feature>
<proteinExistence type="predicted"/>
<evidence type="ECO:0000313" key="4">
    <source>
        <dbReference type="Proteomes" id="UP000516957"/>
    </source>
</evidence>
<comment type="caution">
    <text evidence="3">The sequence shown here is derived from an EMBL/GenBank/DDBJ whole genome shotgun (WGS) entry which is preliminary data.</text>
</comment>
<dbReference type="SUPFAM" id="SSF53955">
    <property type="entry name" value="Lysozyme-like"/>
    <property type="match status" value="1"/>
</dbReference>
<dbReference type="RefSeq" id="WP_179616207.1">
    <property type="nucleotide sequence ID" value="NZ_CP059163.1"/>
</dbReference>
<dbReference type="EMBL" id="JACCBE010000001">
    <property type="protein sequence ID" value="NYD58616.1"/>
    <property type="molecule type" value="Genomic_DNA"/>
</dbReference>
<dbReference type="GO" id="GO:0008933">
    <property type="term" value="F:peptidoglycan lytic transglycosylase activity"/>
    <property type="evidence" value="ECO:0007669"/>
    <property type="project" value="TreeGrafter"/>
</dbReference>
<dbReference type="Proteomes" id="UP000516957">
    <property type="component" value="Unassembled WGS sequence"/>
</dbReference>
<feature type="compositionally biased region" description="Low complexity" evidence="1">
    <location>
        <begin position="317"/>
        <end position="335"/>
    </location>
</feature>
<evidence type="ECO:0000256" key="1">
    <source>
        <dbReference type="SAM" id="MobiDB-lite"/>
    </source>
</evidence>
<dbReference type="Gene3D" id="1.10.530.10">
    <property type="match status" value="1"/>
</dbReference>
<sequence length="507" mass="49524">MSSSPGLRAPLAARLRTALVATAVTACAVASGTLGAGPSGPPGPSGASGEVVEGALRSDVRGVALPSAGSPVVLPAGKVAGSGVTRPVRGVGAAGGEGVGSIPPVALLAYQRADTVLAEAAPECGVPWSLLAAVGRVESDHGRLGGAELDEDGVSRPAVVGTALDGTGGTSVVRDTDAGQVDGDAVWDRAVGPMQLLPSTWSVVAVDGDADGERSPDDIDDAALAAAVFLCSDRSGLDSRDDVRAALLRYNRSRDYVLLVMSFARGYAASAAPEPFAPSPTVRALATPPASSEPRAGDDPGVPGRGPRRDGSASDSGAGVRAGAAPAPAGPVEDGGAPGTPGPSAAPSSSATASPTAQETAPGAAPPSSAGPAPETGAPPPGTATPAPETGAPPETATPEPSATPEPEPAPSPQVVEGLWTECAAGRCLDGQPLVLGIPDPVCEINDYDGDGVAEPTSGELDGLAGQTVALTVLPDPAGWLVLEIRGLTWISSTAPQPTVSGCSPVP</sequence>
<dbReference type="GO" id="GO:0009253">
    <property type="term" value="P:peptidoglycan catabolic process"/>
    <property type="evidence" value="ECO:0007669"/>
    <property type="project" value="TreeGrafter"/>
</dbReference>
<keyword evidence="2" id="KW-0732">Signal</keyword>
<keyword evidence="4" id="KW-1185">Reference proteome</keyword>
<reference evidence="3 4" key="1">
    <citation type="submission" date="2020-07" db="EMBL/GenBank/DDBJ databases">
        <title>Sequencing the genomes of 1000 actinobacteria strains.</title>
        <authorList>
            <person name="Klenk H.-P."/>
        </authorList>
    </citation>
    <scope>NUCLEOTIDE SEQUENCE [LARGE SCALE GENOMIC DNA]</scope>
    <source>
        <strain evidence="3 4">DSM 18965</strain>
    </source>
</reference>
<evidence type="ECO:0000313" key="3">
    <source>
        <dbReference type="EMBL" id="NYD58616.1"/>
    </source>
</evidence>
<dbReference type="InterPro" id="IPR043426">
    <property type="entry name" value="MltB-like"/>
</dbReference>
<name>A0A7Y9F3A3_9ACTN</name>
<organism evidence="3 4">
    <name type="scientific">Nocardioides marinisabuli</name>
    <dbReference type="NCBI Taxonomy" id="419476"/>
    <lineage>
        <taxon>Bacteria</taxon>
        <taxon>Bacillati</taxon>
        <taxon>Actinomycetota</taxon>
        <taxon>Actinomycetes</taxon>
        <taxon>Propionibacteriales</taxon>
        <taxon>Nocardioidaceae</taxon>
        <taxon>Nocardioides</taxon>
    </lineage>
</organism>